<evidence type="ECO:0000256" key="5">
    <source>
        <dbReference type="SAM" id="MobiDB-lite"/>
    </source>
</evidence>
<evidence type="ECO:0000256" key="2">
    <source>
        <dbReference type="ARBA" id="ARBA00023015"/>
    </source>
</evidence>
<keyword evidence="3" id="KW-0804">Transcription</keyword>
<dbReference type="InterPro" id="IPR015660">
    <property type="entry name" value="MASH1/Ascl1a-like"/>
</dbReference>
<dbReference type="EMBL" id="JADBGQ010000010">
    <property type="protein sequence ID" value="KAG5375216.1"/>
    <property type="molecule type" value="Genomic_DNA"/>
</dbReference>
<evidence type="ECO:0000256" key="1">
    <source>
        <dbReference type="ARBA" id="ARBA00004123"/>
    </source>
</evidence>
<keyword evidence="8" id="KW-1185">Reference proteome</keyword>
<keyword evidence="2" id="KW-0805">Transcription regulation</keyword>
<organism evidence="7 8">
    <name type="scientific">Brassica rapa subsp. trilocularis</name>
    <dbReference type="NCBI Taxonomy" id="1813537"/>
    <lineage>
        <taxon>Eukaryota</taxon>
        <taxon>Viridiplantae</taxon>
        <taxon>Streptophyta</taxon>
        <taxon>Embryophyta</taxon>
        <taxon>Tracheophyta</taxon>
        <taxon>Spermatophyta</taxon>
        <taxon>Magnoliopsida</taxon>
        <taxon>eudicotyledons</taxon>
        <taxon>Gunneridae</taxon>
        <taxon>Pentapetalae</taxon>
        <taxon>rosids</taxon>
        <taxon>malvids</taxon>
        <taxon>Brassicales</taxon>
        <taxon>Brassicaceae</taxon>
        <taxon>Brassiceae</taxon>
        <taxon>Brassica</taxon>
    </lineage>
</organism>
<sequence>MDDCREKRRRCTKLRVSTDNNDMEKMMHREIERQRRQEMASLYASLRSLLPLHFIQGKRSTSDQVNEAANYITYLHKKIKELSSKRDEIMLLSRGSFSDDSKDEMKMMNHVVVRHCLAGLEIVFSSRCYGGQPRLSSVLQVLSENGLFTPYKLRSASTRSAFKTPSPPEPPDPPLKAPSPMCPPEPLDPPDVLFLNAPLRFCDTSSGPSLQALFQISTVKLPCRIATKSGGGAGAHVSASDTLLAYGLLSHVLYRSIFGCVDCSLFSSCFDLPITPPCKVPHVHLSSFFSSYCATVEWIRQLFVWVTLELRFMTLVGDIPMGLVLFGPTLATSNSVFIPLVRSSA</sequence>
<reference evidence="7 8" key="1">
    <citation type="submission" date="2021-03" db="EMBL/GenBank/DDBJ databases">
        <authorList>
            <person name="King G.J."/>
            <person name="Bancroft I."/>
            <person name="Baten A."/>
            <person name="Bloomfield J."/>
            <person name="Borpatragohain P."/>
            <person name="He Z."/>
            <person name="Irish N."/>
            <person name="Irwin J."/>
            <person name="Liu K."/>
            <person name="Mauleon R.P."/>
            <person name="Moore J."/>
            <person name="Morris R."/>
            <person name="Ostergaard L."/>
            <person name="Wang B."/>
            <person name="Wells R."/>
        </authorList>
    </citation>
    <scope>NUCLEOTIDE SEQUENCE [LARGE SCALE GENOMIC DNA]</scope>
    <source>
        <strain evidence="7">R-o-18</strain>
        <tissue evidence="7">Leaf</tissue>
    </source>
</reference>
<dbReference type="Gene3D" id="4.10.280.10">
    <property type="entry name" value="Helix-loop-helix DNA-binding domain"/>
    <property type="match status" value="1"/>
</dbReference>
<evidence type="ECO:0000256" key="4">
    <source>
        <dbReference type="ARBA" id="ARBA00023242"/>
    </source>
</evidence>
<comment type="subcellular location">
    <subcellularLocation>
        <location evidence="1">Nucleus</location>
    </subcellularLocation>
</comment>
<dbReference type="InterPro" id="IPR011598">
    <property type="entry name" value="bHLH_dom"/>
</dbReference>
<comment type="caution">
    <text evidence="7">The sequence shown here is derived from an EMBL/GenBank/DDBJ whole genome shotgun (WGS) entry which is preliminary data.</text>
</comment>
<feature type="compositionally biased region" description="Pro residues" evidence="5">
    <location>
        <begin position="165"/>
        <end position="182"/>
    </location>
</feature>
<dbReference type="PROSITE" id="PS50888">
    <property type="entry name" value="BHLH"/>
    <property type="match status" value="1"/>
</dbReference>
<accession>A0ABQ7KQ21</accession>
<dbReference type="PANTHER" id="PTHR13935">
    <property type="entry name" value="ACHAETE-SCUTE TRANSCRIPTION FACTOR-RELATED"/>
    <property type="match status" value="1"/>
</dbReference>
<evidence type="ECO:0000313" key="7">
    <source>
        <dbReference type="EMBL" id="KAG5375216.1"/>
    </source>
</evidence>
<evidence type="ECO:0000259" key="6">
    <source>
        <dbReference type="PROSITE" id="PS50888"/>
    </source>
</evidence>
<dbReference type="Pfam" id="PF00010">
    <property type="entry name" value="HLH"/>
    <property type="match status" value="1"/>
</dbReference>
<dbReference type="InterPro" id="IPR036638">
    <property type="entry name" value="HLH_DNA-bd_sf"/>
</dbReference>
<dbReference type="Proteomes" id="UP000823674">
    <property type="component" value="Chromosome A10"/>
</dbReference>
<feature type="region of interest" description="Disordered" evidence="5">
    <location>
        <begin position="158"/>
        <end position="182"/>
    </location>
</feature>
<protein>
    <recommendedName>
        <fullName evidence="6">BHLH domain-containing protein</fullName>
    </recommendedName>
</protein>
<evidence type="ECO:0000313" key="8">
    <source>
        <dbReference type="Proteomes" id="UP000823674"/>
    </source>
</evidence>
<name>A0ABQ7KQ21_BRACM</name>
<evidence type="ECO:0000256" key="3">
    <source>
        <dbReference type="ARBA" id="ARBA00023163"/>
    </source>
</evidence>
<keyword evidence="4" id="KW-0539">Nucleus</keyword>
<dbReference type="PANTHER" id="PTHR13935:SF130">
    <property type="entry name" value="TRANSCRIPTION FACTOR BHLH36"/>
    <property type="match status" value="1"/>
</dbReference>
<dbReference type="CDD" id="cd18914">
    <property type="entry name" value="bHLH_AtORG2_like"/>
    <property type="match status" value="1"/>
</dbReference>
<dbReference type="SMART" id="SM00353">
    <property type="entry name" value="HLH"/>
    <property type="match status" value="1"/>
</dbReference>
<feature type="domain" description="BHLH" evidence="6">
    <location>
        <begin position="23"/>
        <end position="75"/>
    </location>
</feature>
<proteinExistence type="predicted"/>
<dbReference type="SUPFAM" id="SSF47459">
    <property type="entry name" value="HLH, helix-loop-helix DNA-binding domain"/>
    <property type="match status" value="1"/>
</dbReference>
<gene>
    <name evidence="7" type="primary">A10p014220.1_BraROA</name>
    <name evidence="7" type="ORF">IGI04_039812</name>
</gene>
<feature type="non-terminal residue" evidence="7">
    <location>
        <position position="345"/>
    </location>
</feature>